<dbReference type="GO" id="GO:0022857">
    <property type="term" value="F:transmembrane transporter activity"/>
    <property type="evidence" value="ECO:0007669"/>
    <property type="project" value="InterPro"/>
</dbReference>
<feature type="transmembrane region" description="Helical" evidence="7">
    <location>
        <begin position="370"/>
        <end position="395"/>
    </location>
</feature>
<feature type="transmembrane region" description="Helical" evidence="7">
    <location>
        <begin position="151"/>
        <end position="170"/>
    </location>
</feature>
<evidence type="ECO:0000256" key="1">
    <source>
        <dbReference type="ARBA" id="ARBA00004651"/>
    </source>
</evidence>
<dbReference type="PROSITE" id="PS50850">
    <property type="entry name" value="MFS"/>
    <property type="match status" value="1"/>
</dbReference>
<dbReference type="Gene3D" id="1.20.1250.20">
    <property type="entry name" value="MFS general substrate transporter like domains"/>
    <property type="match status" value="1"/>
</dbReference>
<feature type="transmembrane region" description="Helical" evidence="7">
    <location>
        <begin position="452"/>
        <end position="473"/>
    </location>
</feature>
<evidence type="ECO:0000313" key="9">
    <source>
        <dbReference type="EMBL" id="TCC57959.1"/>
    </source>
</evidence>
<keyword evidence="2" id="KW-0813">Transport</keyword>
<dbReference type="InterPro" id="IPR004638">
    <property type="entry name" value="EmrB-like"/>
</dbReference>
<evidence type="ECO:0000256" key="2">
    <source>
        <dbReference type="ARBA" id="ARBA00022448"/>
    </source>
</evidence>
<proteinExistence type="predicted"/>
<feature type="transmembrane region" description="Helical" evidence="7">
    <location>
        <begin position="210"/>
        <end position="230"/>
    </location>
</feature>
<dbReference type="PANTHER" id="PTHR42718:SF46">
    <property type="entry name" value="BLR6921 PROTEIN"/>
    <property type="match status" value="1"/>
</dbReference>
<keyword evidence="4 7" id="KW-0812">Transmembrane</keyword>
<evidence type="ECO:0000259" key="8">
    <source>
        <dbReference type="PROSITE" id="PS50850"/>
    </source>
</evidence>
<dbReference type="PANTHER" id="PTHR42718">
    <property type="entry name" value="MAJOR FACILITATOR SUPERFAMILY MULTIDRUG TRANSPORTER MFSC"/>
    <property type="match status" value="1"/>
</dbReference>
<comment type="caution">
    <text evidence="9">The sequence shown here is derived from an EMBL/GenBank/DDBJ whole genome shotgun (WGS) entry which is preliminary data.</text>
</comment>
<feature type="domain" description="Major facilitator superfamily (MFS) profile" evidence="8">
    <location>
        <begin position="23"/>
        <end position="478"/>
    </location>
</feature>
<accession>A0A4R0KDN5</accession>
<dbReference type="PRINTS" id="PR01036">
    <property type="entry name" value="TCRTETB"/>
</dbReference>
<dbReference type="RefSeq" id="WP_131361309.1">
    <property type="nucleotide sequence ID" value="NZ_SJKB01000009.1"/>
</dbReference>
<evidence type="ECO:0000256" key="4">
    <source>
        <dbReference type="ARBA" id="ARBA00022692"/>
    </source>
</evidence>
<feature type="transmembrane region" description="Helical" evidence="7">
    <location>
        <begin position="315"/>
        <end position="334"/>
    </location>
</feature>
<dbReference type="Gene3D" id="1.20.1720.10">
    <property type="entry name" value="Multidrug resistance protein D"/>
    <property type="match status" value="1"/>
</dbReference>
<feature type="transmembrane region" description="Helical" evidence="7">
    <location>
        <begin position="280"/>
        <end position="303"/>
    </location>
</feature>
<feature type="transmembrane region" description="Helical" evidence="7">
    <location>
        <begin position="176"/>
        <end position="198"/>
    </location>
</feature>
<keyword evidence="6 7" id="KW-0472">Membrane</keyword>
<dbReference type="SUPFAM" id="SSF103473">
    <property type="entry name" value="MFS general substrate transporter"/>
    <property type="match status" value="1"/>
</dbReference>
<sequence>MYATTETLATSPAAQGGRSRWLALYTLCAGMLMIVLDVTVVNVALPAIQDDLGFTSSSLAWVVNAYLIAFGGLLLLAGRLGDLLGRRNIFTAGLVVFTAASVLCGLAQSQEVLVIARFIQGVGGALTSAVILGMIVTLFPEPREQAKAIGVYAFVASAGGSIGLLAGGVLTQAINWHWIFFVNLPIGALTAVLAVKLIDKDKGLGLGRGTDVPGAVLITAALMVGVFTIVKPAAELGWTAPRTVVLGLVTLTLLAAFIVREATAANPLVPLRIFRSRNLTGANLVQALSSSGMFGIFFLGSLYLQRVLGYSALEIGLAFLPTTVVMGLLSVKYSEKLVMRFGPRRPLIAGLTLIVVGLLLFTQAPVGGNYFVHVLPVLVLLGLGGGVCFPALMGLSMADVKPEDAGLASGLIGTTAEVGAALGLAVLATLSATRTEAVASTKPALEALTSGYHLSFAIAAGIVAAAVAIAYTLMRPAKQAEQTETDTDTPDLALEAA</sequence>
<feature type="transmembrane region" description="Helical" evidence="7">
    <location>
        <begin position="236"/>
        <end position="259"/>
    </location>
</feature>
<evidence type="ECO:0000313" key="10">
    <source>
        <dbReference type="Proteomes" id="UP000291144"/>
    </source>
</evidence>
<feature type="transmembrane region" description="Helical" evidence="7">
    <location>
        <begin position="407"/>
        <end position="432"/>
    </location>
</feature>
<feature type="transmembrane region" description="Helical" evidence="7">
    <location>
        <begin position="89"/>
        <end position="108"/>
    </location>
</feature>
<protein>
    <submittedName>
        <fullName evidence="9">DHA2 family efflux MFS transporter permease subunit</fullName>
    </submittedName>
</protein>
<feature type="transmembrane region" description="Helical" evidence="7">
    <location>
        <begin position="59"/>
        <end position="77"/>
    </location>
</feature>
<feature type="transmembrane region" description="Helical" evidence="7">
    <location>
        <begin position="114"/>
        <end position="139"/>
    </location>
</feature>
<keyword evidence="5 7" id="KW-1133">Transmembrane helix</keyword>
<dbReference type="GO" id="GO:0005886">
    <property type="term" value="C:plasma membrane"/>
    <property type="evidence" value="ECO:0007669"/>
    <property type="project" value="UniProtKB-SubCell"/>
</dbReference>
<dbReference type="EMBL" id="SJKB01000009">
    <property type="protein sequence ID" value="TCC57959.1"/>
    <property type="molecule type" value="Genomic_DNA"/>
</dbReference>
<dbReference type="Pfam" id="PF07690">
    <property type="entry name" value="MFS_1"/>
    <property type="match status" value="1"/>
</dbReference>
<dbReference type="NCBIfam" id="TIGR00711">
    <property type="entry name" value="efflux_EmrB"/>
    <property type="match status" value="1"/>
</dbReference>
<name>A0A4R0KDN5_9ACTN</name>
<evidence type="ECO:0000256" key="3">
    <source>
        <dbReference type="ARBA" id="ARBA00022475"/>
    </source>
</evidence>
<evidence type="ECO:0000256" key="6">
    <source>
        <dbReference type="ARBA" id="ARBA00023136"/>
    </source>
</evidence>
<dbReference type="CDD" id="cd17321">
    <property type="entry name" value="MFS_MMR_MDR_like"/>
    <property type="match status" value="1"/>
</dbReference>
<dbReference type="InterPro" id="IPR011701">
    <property type="entry name" value="MFS"/>
</dbReference>
<feature type="transmembrane region" description="Helical" evidence="7">
    <location>
        <begin position="21"/>
        <end position="47"/>
    </location>
</feature>
<evidence type="ECO:0000256" key="7">
    <source>
        <dbReference type="SAM" id="Phobius"/>
    </source>
</evidence>
<dbReference type="InterPro" id="IPR036259">
    <property type="entry name" value="MFS_trans_sf"/>
</dbReference>
<keyword evidence="10" id="KW-1185">Reference proteome</keyword>
<feature type="transmembrane region" description="Helical" evidence="7">
    <location>
        <begin position="346"/>
        <end position="364"/>
    </location>
</feature>
<reference evidence="9 10" key="1">
    <citation type="submission" date="2019-02" db="EMBL/GenBank/DDBJ databases">
        <title>Kribbella capetownensis sp. nov. and Kribbella speibonae sp. nov., isolated from soil.</title>
        <authorList>
            <person name="Curtis S.M."/>
            <person name="Norton I."/>
            <person name="Everest G.J."/>
            <person name="Meyers P.R."/>
        </authorList>
    </citation>
    <scope>NUCLEOTIDE SEQUENCE [LARGE SCALE GENOMIC DNA]</scope>
    <source>
        <strain evidence="9 10">NRRL B-24813</strain>
    </source>
</reference>
<gene>
    <name evidence="9" type="ORF">E0H73_26765</name>
</gene>
<dbReference type="InterPro" id="IPR020846">
    <property type="entry name" value="MFS_dom"/>
</dbReference>
<comment type="subcellular location">
    <subcellularLocation>
        <location evidence="1">Cell membrane</location>
        <topology evidence="1">Multi-pass membrane protein</topology>
    </subcellularLocation>
</comment>
<dbReference type="Proteomes" id="UP000291144">
    <property type="component" value="Unassembled WGS sequence"/>
</dbReference>
<dbReference type="AlphaFoldDB" id="A0A4R0KDN5"/>
<keyword evidence="3" id="KW-1003">Cell membrane</keyword>
<dbReference type="OrthoDB" id="4668943at2"/>
<evidence type="ECO:0000256" key="5">
    <source>
        <dbReference type="ARBA" id="ARBA00022989"/>
    </source>
</evidence>
<organism evidence="9 10">
    <name type="scientific">Kribbella pittospori</name>
    <dbReference type="NCBI Taxonomy" id="722689"/>
    <lineage>
        <taxon>Bacteria</taxon>
        <taxon>Bacillati</taxon>
        <taxon>Actinomycetota</taxon>
        <taxon>Actinomycetes</taxon>
        <taxon>Propionibacteriales</taxon>
        <taxon>Kribbellaceae</taxon>
        <taxon>Kribbella</taxon>
    </lineage>
</organism>